<dbReference type="PANTHER" id="PTHR32196">
    <property type="entry name" value="ABC TRANSPORTER PERMEASE PROTEIN YPHD-RELATED-RELATED"/>
    <property type="match status" value="1"/>
</dbReference>
<feature type="transmembrane region" description="Helical" evidence="6">
    <location>
        <begin position="259"/>
        <end position="277"/>
    </location>
</feature>
<dbReference type="InterPro" id="IPR001851">
    <property type="entry name" value="ABC_transp_permease"/>
</dbReference>
<dbReference type="Pfam" id="PF02653">
    <property type="entry name" value="BPD_transp_2"/>
    <property type="match status" value="1"/>
</dbReference>
<feature type="transmembrane region" description="Helical" evidence="6">
    <location>
        <begin position="138"/>
        <end position="156"/>
    </location>
</feature>
<feature type="transmembrane region" description="Helical" evidence="6">
    <location>
        <begin position="107"/>
        <end position="131"/>
    </location>
</feature>
<keyword evidence="5 6" id="KW-0472">Membrane</keyword>
<feature type="transmembrane region" description="Helical" evidence="6">
    <location>
        <begin position="59"/>
        <end position="77"/>
    </location>
</feature>
<keyword evidence="8" id="KW-1185">Reference proteome</keyword>
<comment type="caution">
    <text evidence="7">The sequence shown here is derived from an EMBL/GenBank/DDBJ whole genome shotgun (WGS) entry which is preliminary data.</text>
</comment>
<name>A0A544W7K7_9MYCO</name>
<keyword evidence="2" id="KW-1003">Cell membrane</keyword>
<feature type="transmembrane region" description="Helical" evidence="6">
    <location>
        <begin position="284"/>
        <end position="307"/>
    </location>
</feature>
<dbReference type="AlphaFoldDB" id="A0A544W7K7"/>
<proteinExistence type="predicted"/>
<evidence type="ECO:0000256" key="6">
    <source>
        <dbReference type="SAM" id="Phobius"/>
    </source>
</evidence>
<evidence type="ECO:0000256" key="3">
    <source>
        <dbReference type="ARBA" id="ARBA00022692"/>
    </source>
</evidence>
<protein>
    <submittedName>
        <fullName evidence="7">ABC transporter permease</fullName>
    </submittedName>
</protein>
<organism evidence="7 8">
    <name type="scientific">Mycolicibacterium hodleri</name>
    <dbReference type="NCBI Taxonomy" id="49897"/>
    <lineage>
        <taxon>Bacteria</taxon>
        <taxon>Bacillati</taxon>
        <taxon>Actinomycetota</taxon>
        <taxon>Actinomycetes</taxon>
        <taxon>Mycobacteriales</taxon>
        <taxon>Mycobacteriaceae</taxon>
        <taxon>Mycolicibacterium</taxon>
    </lineage>
</organism>
<evidence type="ECO:0000256" key="5">
    <source>
        <dbReference type="ARBA" id="ARBA00023136"/>
    </source>
</evidence>
<feature type="transmembrane region" description="Helical" evidence="6">
    <location>
        <begin position="32"/>
        <end position="53"/>
    </location>
</feature>
<feature type="transmembrane region" description="Helical" evidence="6">
    <location>
        <begin position="84"/>
        <end position="101"/>
    </location>
</feature>
<sequence>MSAAHPRSDRVDEKPNSAPAARLSLSKGLTTVGASTVLLFIVCAVVEPASVSFTSLSGMLPVAAVLAIAGLGQMLVVQQGGIDLSVAGGISLAVVMVTHIPNGNGSLLVPAIGLALVFAVVAGLLSGVLIATLGLNPIIATLGTNAVLYGVNLAISSGRPRTTTDLLAGIAGGSTLGIPNSVFFAVVALIIVAVLVKRTVAGRRFEAIGANWRMARAAGLRIRLHQSSAYVWAQLLYCLAGILIAGITSMPSAYAGDSYLLPSIAAVVLGGTSLLGGRGFALPTVIAAVFLQQLIQFVSVLGVSSAISPLVQAAALAIGISLYTLNWRAILTPFTSRAKPAAAPA</sequence>
<feature type="transmembrane region" description="Helical" evidence="6">
    <location>
        <begin position="176"/>
        <end position="196"/>
    </location>
</feature>
<dbReference type="CDD" id="cd06579">
    <property type="entry name" value="TM_PBP1_transp_AraH_like"/>
    <property type="match status" value="1"/>
</dbReference>
<evidence type="ECO:0000256" key="4">
    <source>
        <dbReference type="ARBA" id="ARBA00022989"/>
    </source>
</evidence>
<dbReference type="GO" id="GO:0022857">
    <property type="term" value="F:transmembrane transporter activity"/>
    <property type="evidence" value="ECO:0007669"/>
    <property type="project" value="InterPro"/>
</dbReference>
<keyword evidence="3 6" id="KW-0812">Transmembrane</keyword>
<dbReference type="Proteomes" id="UP000315759">
    <property type="component" value="Unassembled WGS sequence"/>
</dbReference>
<accession>A0A544W7K7</accession>
<evidence type="ECO:0000313" key="7">
    <source>
        <dbReference type="EMBL" id="TQR88216.1"/>
    </source>
</evidence>
<keyword evidence="4 6" id="KW-1133">Transmembrane helix</keyword>
<evidence type="ECO:0000313" key="8">
    <source>
        <dbReference type="Proteomes" id="UP000315759"/>
    </source>
</evidence>
<dbReference type="GO" id="GO:0005886">
    <property type="term" value="C:plasma membrane"/>
    <property type="evidence" value="ECO:0007669"/>
    <property type="project" value="UniProtKB-SubCell"/>
</dbReference>
<evidence type="ECO:0000256" key="2">
    <source>
        <dbReference type="ARBA" id="ARBA00022475"/>
    </source>
</evidence>
<reference evidence="7 8" key="1">
    <citation type="submission" date="2018-10" db="EMBL/GenBank/DDBJ databases">
        <title>Draft genome of Mycobacterium hodleri strain B.</title>
        <authorList>
            <person name="Amande T.J."/>
            <person name="Mcgenity T.J."/>
        </authorList>
    </citation>
    <scope>NUCLEOTIDE SEQUENCE [LARGE SCALE GENOMIC DNA]</scope>
    <source>
        <strain evidence="7 8">B</strain>
    </source>
</reference>
<evidence type="ECO:0000256" key="1">
    <source>
        <dbReference type="ARBA" id="ARBA00004651"/>
    </source>
</evidence>
<dbReference type="EMBL" id="VIFX01000002">
    <property type="protein sequence ID" value="TQR88216.1"/>
    <property type="molecule type" value="Genomic_DNA"/>
</dbReference>
<comment type="subcellular location">
    <subcellularLocation>
        <location evidence="1">Cell membrane</location>
        <topology evidence="1">Multi-pass membrane protein</topology>
    </subcellularLocation>
</comment>
<feature type="transmembrane region" description="Helical" evidence="6">
    <location>
        <begin position="229"/>
        <end position="247"/>
    </location>
</feature>
<dbReference type="RefSeq" id="WP_142550182.1">
    <property type="nucleotide sequence ID" value="NZ_VIFX01000002.1"/>
</dbReference>
<gene>
    <name evidence="7" type="ORF">D8S82_01455</name>
</gene>